<name>A0A164U0S3_9AGAM</name>
<keyword evidence="2" id="KW-1185">Reference proteome</keyword>
<sequence>MQTRNSFAILDSLPLGFTPAQISSEVLYATAAGSLAISKRLSSGNKLTPRSHILYDLSKLDIMWDRQNNIYPSDFFLADHVHLLAFRSSSTLFVVKLGQSDLMDESARIDLIPDRIYRIDYQVSDDGKCLFIAIVLRDEITWSGLLQVYEIPILPRGFGQEVLHLSIGVPYLIRHPAAEMQRPTVTIRHPYVVVTVNHEGLIVINLSEKSGLNIDVLDQSFIPDEDEEACELTMSKAVLDFRIHPQEPAVFIFDEFWRCKIFVFDIPNDMPPLTHSLSSAIDAWPLRKVGHQESPFEFPFSSATWTNPAGNFHLPDGTREVESLRSLQEGWKAHVSSVVFGRHVLAPNIYITVDDLNSARAALVPKFEDGHGHALPADLSKRDNKIVYRGDPYPSLFDVRSGKLYLASLVGAVVEIGFLQDTLGRHTRKPKPSQLDSECKVDEGSRWLILALDLSRSLGQRWNEADIGKSTVALESVVDFLRFDFGSGTSTSVPTVDSPRPSSWSRGDASTFRFLFRSAESGAVVGD</sequence>
<dbReference type="EMBL" id="KV419409">
    <property type="protein sequence ID" value="KZS92815.1"/>
    <property type="molecule type" value="Genomic_DNA"/>
</dbReference>
<accession>A0A164U0S3</accession>
<organism evidence="1 2">
    <name type="scientific">Sistotremastrum niveocremeum HHB9708</name>
    <dbReference type="NCBI Taxonomy" id="1314777"/>
    <lineage>
        <taxon>Eukaryota</taxon>
        <taxon>Fungi</taxon>
        <taxon>Dikarya</taxon>
        <taxon>Basidiomycota</taxon>
        <taxon>Agaricomycotina</taxon>
        <taxon>Agaricomycetes</taxon>
        <taxon>Sistotremastrales</taxon>
        <taxon>Sistotremastraceae</taxon>
        <taxon>Sertulicium</taxon>
        <taxon>Sertulicium niveocremeum</taxon>
    </lineage>
</organism>
<evidence type="ECO:0000313" key="1">
    <source>
        <dbReference type="EMBL" id="KZS92815.1"/>
    </source>
</evidence>
<proteinExistence type="predicted"/>
<reference evidence="1 2" key="1">
    <citation type="journal article" date="2016" name="Mol. Biol. Evol.">
        <title>Comparative Genomics of Early-Diverging Mushroom-Forming Fungi Provides Insights into the Origins of Lignocellulose Decay Capabilities.</title>
        <authorList>
            <person name="Nagy L.G."/>
            <person name="Riley R."/>
            <person name="Tritt A."/>
            <person name="Adam C."/>
            <person name="Daum C."/>
            <person name="Floudas D."/>
            <person name="Sun H."/>
            <person name="Yadav J.S."/>
            <person name="Pangilinan J."/>
            <person name="Larsson K.H."/>
            <person name="Matsuura K."/>
            <person name="Barry K."/>
            <person name="Labutti K."/>
            <person name="Kuo R."/>
            <person name="Ohm R.A."/>
            <person name="Bhattacharya S.S."/>
            <person name="Shirouzu T."/>
            <person name="Yoshinaga Y."/>
            <person name="Martin F.M."/>
            <person name="Grigoriev I.V."/>
            <person name="Hibbett D.S."/>
        </authorList>
    </citation>
    <scope>NUCLEOTIDE SEQUENCE [LARGE SCALE GENOMIC DNA]</scope>
    <source>
        <strain evidence="1 2">HHB9708</strain>
    </source>
</reference>
<dbReference type="AlphaFoldDB" id="A0A164U0S3"/>
<evidence type="ECO:0000313" key="2">
    <source>
        <dbReference type="Proteomes" id="UP000076722"/>
    </source>
</evidence>
<protein>
    <submittedName>
        <fullName evidence="1">Uncharacterized protein</fullName>
    </submittedName>
</protein>
<gene>
    <name evidence="1" type="ORF">SISNIDRAFT_495972</name>
</gene>
<dbReference type="Proteomes" id="UP000076722">
    <property type="component" value="Unassembled WGS sequence"/>
</dbReference>